<proteinExistence type="inferred from homology"/>
<dbReference type="InterPro" id="IPR005078">
    <property type="entry name" value="Peptidase_C54"/>
</dbReference>
<keyword evidence="14" id="KW-1185">Reference proteome</keyword>
<keyword evidence="5 11" id="KW-0645">Protease</keyword>
<dbReference type="EC" id="3.4.22.-" evidence="11"/>
<evidence type="ECO:0000256" key="5">
    <source>
        <dbReference type="ARBA" id="ARBA00022670"/>
    </source>
</evidence>
<evidence type="ECO:0000256" key="1">
    <source>
        <dbReference type="ARBA" id="ARBA00004496"/>
    </source>
</evidence>
<keyword evidence="3" id="KW-0813">Transport</keyword>
<keyword evidence="6 11" id="KW-0378">Hydrolase</keyword>
<dbReference type="PANTHER" id="PTHR22624">
    <property type="entry name" value="CYSTEINE PROTEASE ATG4"/>
    <property type="match status" value="1"/>
</dbReference>
<evidence type="ECO:0000313" key="13">
    <source>
        <dbReference type="EMBL" id="KAL5109024.1"/>
    </source>
</evidence>
<dbReference type="PANTHER" id="PTHR22624:SF52">
    <property type="entry name" value="CYSTEINE PROTEASE"/>
    <property type="match status" value="1"/>
</dbReference>
<reference evidence="13 14" key="1">
    <citation type="journal article" date="2022" name="Front. Cell. Infect. Microbiol.">
        <title>The Genomes of Two Strains of Taenia crassiceps the Animal Model for the Study of Human Cysticercosis.</title>
        <authorList>
            <person name="Bobes R.J."/>
            <person name="Estrada K."/>
            <person name="Rios-Valencia D.G."/>
            <person name="Calderon-Gallegos A."/>
            <person name="de la Torre P."/>
            <person name="Carrero J.C."/>
            <person name="Sanchez-Flores A."/>
            <person name="Laclette J.P."/>
        </authorList>
    </citation>
    <scope>NUCLEOTIDE SEQUENCE [LARGE SCALE GENOMIC DNA]</scope>
    <source>
        <strain evidence="13">WFUcys</strain>
    </source>
</reference>
<name>A0ABR4QHA8_9CEST</name>
<evidence type="ECO:0000256" key="10">
    <source>
        <dbReference type="ARBA" id="ARBA00029362"/>
    </source>
</evidence>
<comment type="subcellular location">
    <subcellularLocation>
        <location evidence="1 11">Cytoplasm</location>
    </subcellularLocation>
</comment>
<comment type="catalytic activity">
    <reaction evidence="10">
        <text>[protein]-C-terminal L-amino acid-glycyl-phosphatidylethanolamide + H2O = [protein]-C-terminal L-amino acid-glycine + a 1,2-diacyl-sn-glycero-3-phosphoethanolamine</text>
        <dbReference type="Rhea" id="RHEA:67548"/>
        <dbReference type="Rhea" id="RHEA-COMP:17323"/>
        <dbReference type="Rhea" id="RHEA-COMP:17324"/>
        <dbReference type="ChEBI" id="CHEBI:15377"/>
        <dbReference type="ChEBI" id="CHEBI:64612"/>
        <dbReference type="ChEBI" id="CHEBI:172940"/>
        <dbReference type="ChEBI" id="CHEBI:172941"/>
    </reaction>
    <physiologicalReaction direction="left-to-right" evidence="10">
        <dbReference type="Rhea" id="RHEA:67549"/>
    </physiologicalReaction>
</comment>
<comment type="similarity">
    <text evidence="2 11">Belongs to the peptidase C54 family.</text>
</comment>
<keyword evidence="4 11" id="KW-0963">Cytoplasm</keyword>
<comment type="caution">
    <text evidence="13">The sequence shown here is derived from an EMBL/GenBank/DDBJ whole genome shotgun (WGS) entry which is preliminary data.</text>
</comment>
<feature type="domain" description="Peptidase C54 catalytic" evidence="12">
    <location>
        <begin position="60"/>
        <end position="445"/>
    </location>
</feature>
<evidence type="ECO:0000256" key="2">
    <source>
        <dbReference type="ARBA" id="ARBA00010958"/>
    </source>
</evidence>
<evidence type="ECO:0000256" key="8">
    <source>
        <dbReference type="ARBA" id="ARBA00022927"/>
    </source>
</evidence>
<gene>
    <name evidence="13" type="ORF">TcWFU_006020</name>
</gene>
<evidence type="ECO:0000256" key="11">
    <source>
        <dbReference type="RuleBase" id="RU363115"/>
    </source>
</evidence>
<comment type="function">
    <text evidence="11">Cysteine protease that plays a key role in autophagy by mediating both proteolytic activation and delipidation of ATG8 family proteins.</text>
</comment>
<dbReference type="InterPro" id="IPR046792">
    <property type="entry name" value="Peptidase_C54_cat"/>
</dbReference>
<dbReference type="SUPFAM" id="SSF54001">
    <property type="entry name" value="Cysteine proteinases"/>
    <property type="match status" value="1"/>
</dbReference>
<protein>
    <recommendedName>
        <fullName evidence="11">Cysteine protease</fullName>
        <ecNumber evidence="11">3.4.22.-</ecNumber>
    </recommendedName>
</protein>
<keyword evidence="8 11" id="KW-0653">Protein transport</keyword>
<evidence type="ECO:0000256" key="6">
    <source>
        <dbReference type="ARBA" id="ARBA00022801"/>
    </source>
</evidence>
<dbReference type="Proteomes" id="UP001651158">
    <property type="component" value="Unassembled WGS sequence"/>
</dbReference>
<organism evidence="13 14">
    <name type="scientific">Taenia crassiceps</name>
    <dbReference type="NCBI Taxonomy" id="6207"/>
    <lineage>
        <taxon>Eukaryota</taxon>
        <taxon>Metazoa</taxon>
        <taxon>Spiralia</taxon>
        <taxon>Lophotrochozoa</taxon>
        <taxon>Platyhelminthes</taxon>
        <taxon>Cestoda</taxon>
        <taxon>Eucestoda</taxon>
        <taxon>Cyclophyllidea</taxon>
        <taxon>Taeniidae</taxon>
        <taxon>Taenia</taxon>
    </lineage>
</organism>
<dbReference type="GO" id="GO:0008233">
    <property type="term" value="F:peptidase activity"/>
    <property type="evidence" value="ECO:0007669"/>
    <property type="project" value="UniProtKB-KW"/>
</dbReference>
<dbReference type="Pfam" id="PF03416">
    <property type="entry name" value="Peptidase_C54"/>
    <property type="match status" value="1"/>
</dbReference>
<dbReference type="InterPro" id="IPR038765">
    <property type="entry name" value="Papain-like_cys_pep_sf"/>
</dbReference>
<evidence type="ECO:0000256" key="4">
    <source>
        <dbReference type="ARBA" id="ARBA00022490"/>
    </source>
</evidence>
<dbReference type="GO" id="GO:0006508">
    <property type="term" value="P:proteolysis"/>
    <property type="evidence" value="ECO:0007669"/>
    <property type="project" value="UniProtKB-KW"/>
</dbReference>
<keyword evidence="7" id="KW-0788">Thiol protease</keyword>
<dbReference type="EMBL" id="JAKROA010000003">
    <property type="protein sequence ID" value="KAL5109024.1"/>
    <property type="molecule type" value="Genomic_DNA"/>
</dbReference>
<evidence type="ECO:0000256" key="7">
    <source>
        <dbReference type="ARBA" id="ARBA00022807"/>
    </source>
</evidence>
<evidence type="ECO:0000256" key="3">
    <source>
        <dbReference type="ARBA" id="ARBA00022448"/>
    </source>
</evidence>
<evidence type="ECO:0000259" key="12">
    <source>
        <dbReference type="Pfam" id="PF03416"/>
    </source>
</evidence>
<sequence length="510" mass="56508">MEEDSGVIDLIRSVWNQMRFGWNVSLTPRLLPGLLVHFLGKKYFNFSNSEVKHNVNDEMEAFLEDFQSRLWFTYRDSFPPLSITSTHPIIPSLESPDTLLLNTTAALRSHLRRSVPDSAASPTIASKISHSTRVSDCGWGCMLRSVQMLAAQALLIHFLGRDWTYKPHNGVSAQEPKSRLHRRIIRWFADAPSSPLSIHQLVQTSGSPPGTHFGPAAVCQALLVAMACAEEAILKEFEIYLAHDRVICDEAVLALFEEAPPNLVEECLQNSTGHDTQDQQLEMNASIDHISNSSVSPLGDSSVSHVLNTLTAASSPMEAVDWKSELEHRLGVLILLPMRLGAGNRIEADHLPTLLRLLEDPSCVGLIGGRPRHSVYVAGVQSDRLIYLDPHFCQEAVDISVLSDDDEFDVSTWHCSTPRIMRAQRLDPSLALGFYCGSRDDAISLLHRLPIISESEISSTVSSHHLIEVVTASQVQHLFAPLRFSDPHPPSDDAEWDGVQDDGDTCLVDL</sequence>
<keyword evidence="9 11" id="KW-0072">Autophagy</keyword>
<evidence type="ECO:0000256" key="9">
    <source>
        <dbReference type="ARBA" id="ARBA00023006"/>
    </source>
</evidence>
<accession>A0ABR4QHA8</accession>
<evidence type="ECO:0000313" key="14">
    <source>
        <dbReference type="Proteomes" id="UP001651158"/>
    </source>
</evidence>